<keyword evidence="1" id="KW-0812">Transmembrane</keyword>
<gene>
    <name evidence="2" type="ORF">WGH24286_01677</name>
</gene>
<sequence>MLYKFKPVVLWSMTYISFLLCVHFISPLINNASLEGLVIIVIIILIDIIANYAINHFNDRSTTEQLN</sequence>
<evidence type="ECO:0000256" key="1">
    <source>
        <dbReference type="SAM" id="Phobius"/>
    </source>
</evidence>
<proteinExistence type="predicted"/>
<reference evidence="2 3" key="1">
    <citation type="submission" date="2021-11" db="EMBL/GenBank/DDBJ databases">
        <authorList>
            <person name="Depoorter E."/>
        </authorList>
    </citation>
    <scope>NUCLEOTIDE SEQUENCE [LARGE SCALE GENOMIC DNA]</scope>
    <source>
        <strain evidence="2 3">LMG 24286</strain>
    </source>
</reference>
<evidence type="ECO:0000313" key="2">
    <source>
        <dbReference type="EMBL" id="CAH0419230.1"/>
    </source>
</evidence>
<dbReference type="RefSeq" id="WP_230099273.1">
    <property type="nucleotide sequence ID" value="NZ_CAKKNT010000029.1"/>
</dbReference>
<accession>A0ABM8ZEU4</accession>
<evidence type="ECO:0000313" key="3">
    <source>
        <dbReference type="Proteomes" id="UP000789719"/>
    </source>
</evidence>
<name>A0ABM8ZEU4_9LACO</name>
<dbReference type="Proteomes" id="UP000789719">
    <property type="component" value="Unassembled WGS sequence"/>
</dbReference>
<organism evidence="2 3">
    <name type="scientific">Periweissella ghanensis</name>
    <dbReference type="NCBI Taxonomy" id="467997"/>
    <lineage>
        <taxon>Bacteria</taxon>
        <taxon>Bacillati</taxon>
        <taxon>Bacillota</taxon>
        <taxon>Bacilli</taxon>
        <taxon>Lactobacillales</taxon>
        <taxon>Lactobacillaceae</taxon>
        <taxon>Periweissella</taxon>
    </lineage>
</organism>
<comment type="caution">
    <text evidence="2">The sequence shown here is derived from an EMBL/GenBank/DDBJ whole genome shotgun (WGS) entry which is preliminary data.</text>
</comment>
<protein>
    <submittedName>
        <fullName evidence="2">Uncharacterized protein</fullName>
    </submittedName>
</protein>
<keyword evidence="1" id="KW-1133">Transmembrane helix</keyword>
<keyword evidence="1" id="KW-0472">Membrane</keyword>
<dbReference type="EMBL" id="CAKKNT010000029">
    <property type="protein sequence ID" value="CAH0419230.1"/>
    <property type="molecule type" value="Genomic_DNA"/>
</dbReference>
<feature type="transmembrane region" description="Helical" evidence="1">
    <location>
        <begin position="37"/>
        <end position="54"/>
    </location>
</feature>
<feature type="transmembrane region" description="Helical" evidence="1">
    <location>
        <begin position="7"/>
        <end position="25"/>
    </location>
</feature>
<keyword evidence="3" id="KW-1185">Reference proteome</keyword>